<sequence>MDTDPSAIAPYTWIIQFVYTTISQIFYDIYNFFLQKWNWRVAEQIELLEWLEVVTGIKFHSLDEVWKRGGKALCFLIQERTNSITVNKITKSMYSAHYLAITQLGTPRVFNKKEVLEPKLNNALEKKFRKFLKNIKQALDLLQSVGSSGYRISEDIVARGVGLYAAYVGRRGTFSIYSMIDNSLEGVIVEMKGLGEAAVLIIGGEHFDGKIRLEYKQKRGKVLISYIVAEVGQYQLKISQNGFHVPGSPFEVHIEDAPVGYNGKFGAAEWYEPAEKLYPKVSKMFQINLERPRFSTNFEQIKRLSSKESMVLQSDSPERKALPLLSPPSSPSLEKKLNKLTDENQAAKLSNVASSLILARKFTTKLKTPFEINLENFHYFDNINALPNEMSNFTSNEIDSSLSPLHHDQKLILTMSSEKLQSCPNWIAVGQVDKKAHELHQLRRQSVPPPAAGSFNVWSSMTAFGPPYKSNPAANSISTNNLITTPHTTNTTATTSTTTVATYISPDGAAFPISFNQNETSSSFKNSFKTTFENNSLLDKSLINKDIDFQSPNDSFNFKDNSFNSMNSIEPNSSTINYSNDCIPHESNAVSLKNNQSTLNSSSLSEKTEGSDKLESSSSDETYRSSPKERVIELALKAEYEYTVFVPKASQRRKSENNDVEESITQEESKSTENSDSTRIKCLSVENQSRRKETENNKIKRNSKTKRRSSSVMSVLEPGHNQIKEKYNLRRTQSAISKFSSKSVTSAINYLKNRKKILIRIGEYARDSTEIIKSNKSVKKWKKYWDGLQYEKNVYNLDSKNCSLELDGIVAKGKYLFENMSQIGQSLRALPAKIQEVNNEAEITLENILVISEEDPERIQRFQTAKKMFTNLENSTKRIYRSLPTKFKQIEQPEEHRKRSNSECIASGRTVSERFQVTDLYKDIHEGLGAPGIPHRLAVLASLRSVEPKEEIELPGFSSQYPYIPTTPQNQYVHRPNIETLIPWGQIVSVNS</sequence>
<name>T1IGN5_RHOPR</name>
<accession>T1IGN5</accession>
<dbReference type="SMART" id="SM00557">
    <property type="entry name" value="IG_FLMN"/>
    <property type="match status" value="1"/>
</dbReference>
<dbReference type="EMBL" id="ACPB03012359">
    <property type="status" value="NOT_ANNOTATED_CDS"/>
    <property type="molecule type" value="Genomic_DNA"/>
</dbReference>
<dbReference type="VEuPathDB" id="VectorBase:RPRC015454"/>
<feature type="region of interest" description="Disordered" evidence="1">
    <location>
        <begin position="312"/>
        <end position="331"/>
    </location>
</feature>
<dbReference type="InterPro" id="IPR013783">
    <property type="entry name" value="Ig-like_fold"/>
</dbReference>
<dbReference type="InterPro" id="IPR014756">
    <property type="entry name" value="Ig_E-set"/>
</dbReference>
<dbReference type="AlphaFoldDB" id="T1IGN5"/>
<dbReference type="eggNOG" id="ENOG502SWNB">
    <property type="taxonomic scope" value="Eukaryota"/>
</dbReference>
<dbReference type="InterPro" id="IPR017868">
    <property type="entry name" value="Filamin/ABP280_repeat-like"/>
</dbReference>
<protein>
    <submittedName>
        <fullName evidence="2">Uncharacterized protein</fullName>
    </submittedName>
</protein>
<feature type="compositionally biased region" description="Basic and acidic residues" evidence="1">
    <location>
        <begin position="667"/>
        <end position="679"/>
    </location>
</feature>
<dbReference type="Proteomes" id="UP000015103">
    <property type="component" value="Unassembled WGS sequence"/>
</dbReference>
<feature type="region of interest" description="Disordered" evidence="1">
    <location>
        <begin position="650"/>
        <end position="714"/>
    </location>
</feature>
<dbReference type="EnsemblMetazoa" id="RPRC015454-RA">
    <property type="protein sequence ID" value="RPRC015454-PA"/>
    <property type="gene ID" value="RPRC015454"/>
</dbReference>
<dbReference type="InParanoid" id="T1IGN5"/>
<feature type="region of interest" description="Disordered" evidence="1">
    <location>
        <begin position="595"/>
        <end position="627"/>
    </location>
</feature>
<feature type="compositionally biased region" description="Basic and acidic residues" evidence="1">
    <location>
        <begin position="688"/>
        <end position="698"/>
    </location>
</feature>
<dbReference type="SUPFAM" id="SSF81296">
    <property type="entry name" value="E set domains"/>
    <property type="match status" value="1"/>
</dbReference>
<evidence type="ECO:0000313" key="3">
    <source>
        <dbReference type="Proteomes" id="UP000015103"/>
    </source>
</evidence>
<proteinExistence type="predicted"/>
<feature type="compositionally biased region" description="Basic residues" evidence="1">
    <location>
        <begin position="699"/>
        <end position="709"/>
    </location>
</feature>
<dbReference type="InterPro" id="IPR001298">
    <property type="entry name" value="Filamin/ABP280_rpt"/>
</dbReference>
<dbReference type="PROSITE" id="PS50194">
    <property type="entry name" value="FILAMIN_REPEAT"/>
    <property type="match status" value="1"/>
</dbReference>
<evidence type="ECO:0000313" key="2">
    <source>
        <dbReference type="EnsemblMetazoa" id="RPRC015454-PA"/>
    </source>
</evidence>
<keyword evidence="3" id="KW-1185">Reference proteome</keyword>
<evidence type="ECO:0000256" key="1">
    <source>
        <dbReference type="SAM" id="MobiDB-lite"/>
    </source>
</evidence>
<dbReference type="RefSeq" id="XP_073972133.1">
    <property type="nucleotide sequence ID" value="XM_074116032.1"/>
</dbReference>
<feature type="compositionally biased region" description="Basic and acidic residues" evidence="1">
    <location>
        <begin position="606"/>
        <end position="627"/>
    </location>
</feature>
<dbReference type="RefSeq" id="XP_073972132.1">
    <property type="nucleotide sequence ID" value="XM_074116031.1"/>
</dbReference>
<reference evidence="2" key="1">
    <citation type="submission" date="2015-05" db="UniProtKB">
        <authorList>
            <consortium name="EnsemblMetazoa"/>
        </authorList>
    </citation>
    <scope>IDENTIFICATION</scope>
</reference>
<organism evidence="2 3">
    <name type="scientific">Rhodnius prolixus</name>
    <name type="common">Triatomid bug</name>
    <dbReference type="NCBI Taxonomy" id="13249"/>
    <lineage>
        <taxon>Eukaryota</taxon>
        <taxon>Metazoa</taxon>
        <taxon>Ecdysozoa</taxon>
        <taxon>Arthropoda</taxon>
        <taxon>Hexapoda</taxon>
        <taxon>Insecta</taxon>
        <taxon>Pterygota</taxon>
        <taxon>Neoptera</taxon>
        <taxon>Paraneoptera</taxon>
        <taxon>Hemiptera</taxon>
        <taxon>Heteroptera</taxon>
        <taxon>Panheteroptera</taxon>
        <taxon>Cimicomorpha</taxon>
        <taxon>Reduviidae</taxon>
        <taxon>Triatominae</taxon>
        <taxon>Rhodnius</taxon>
    </lineage>
</organism>
<feature type="compositionally biased region" description="Low complexity" evidence="1">
    <location>
        <begin position="595"/>
        <end position="605"/>
    </location>
</feature>
<dbReference type="GeneID" id="141448019"/>
<dbReference type="Pfam" id="PF00630">
    <property type="entry name" value="Filamin"/>
    <property type="match status" value="1"/>
</dbReference>
<dbReference type="Gene3D" id="2.60.40.10">
    <property type="entry name" value="Immunoglobulins"/>
    <property type="match status" value="1"/>
</dbReference>
<dbReference type="HOGENOM" id="CLU_301339_0_0_1"/>